<evidence type="ECO:0000313" key="1">
    <source>
        <dbReference type="EMBL" id="GFY09429.1"/>
    </source>
</evidence>
<protein>
    <submittedName>
        <fullName evidence="1">Uncharacterized protein</fullName>
    </submittedName>
</protein>
<proteinExistence type="predicted"/>
<organism evidence="1 2">
    <name type="scientific">Trichonephila clavipes</name>
    <name type="common">Golden silk orbweaver</name>
    <name type="synonym">Nephila clavipes</name>
    <dbReference type="NCBI Taxonomy" id="2585209"/>
    <lineage>
        <taxon>Eukaryota</taxon>
        <taxon>Metazoa</taxon>
        <taxon>Ecdysozoa</taxon>
        <taxon>Arthropoda</taxon>
        <taxon>Chelicerata</taxon>
        <taxon>Arachnida</taxon>
        <taxon>Araneae</taxon>
        <taxon>Araneomorphae</taxon>
        <taxon>Entelegynae</taxon>
        <taxon>Araneoidea</taxon>
        <taxon>Nephilidae</taxon>
        <taxon>Trichonephila</taxon>
    </lineage>
</organism>
<reference evidence="1" key="1">
    <citation type="submission" date="2020-08" db="EMBL/GenBank/DDBJ databases">
        <title>Multicomponent nature underlies the extraordinary mechanical properties of spider dragline silk.</title>
        <authorList>
            <person name="Kono N."/>
            <person name="Nakamura H."/>
            <person name="Mori M."/>
            <person name="Yoshida Y."/>
            <person name="Ohtoshi R."/>
            <person name="Malay A.D."/>
            <person name="Moran D.A.P."/>
            <person name="Tomita M."/>
            <person name="Numata K."/>
            <person name="Arakawa K."/>
        </authorList>
    </citation>
    <scope>NUCLEOTIDE SEQUENCE</scope>
</reference>
<comment type="caution">
    <text evidence="1">The sequence shown here is derived from an EMBL/GenBank/DDBJ whole genome shotgun (WGS) entry which is preliminary data.</text>
</comment>
<dbReference type="AlphaFoldDB" id="A0A8X6VJD5"/>
<dbReference type="EMBL" id="BMAU01021290">
    <property type="protein sequence ID" value="GFY09429.1"/>
    <property type="molecule type" value="Genomic_DNA"/>
</dbReference>
<evidence type="ECO:0000313" key="2">
    <source>
        <dbReference type="Proteomes" id="UP000887159"/>
    </source>
</evidence>
<sequence>MIAGAEGAYSQCLNYYGHLALAAKVAEIPVYALIPGKEVRNLVLGVTRDASTMCFVCSRSGDGSAS</sequence>
<accession>A0A8X6VJD5</accession>
<keyword evidence="2" id="KW-1185">Reference proteome</keyword>
<gene>
    <name evidence="1" type="ORF">TNCV_4321081</name>
</gene>
<dbReference type="Proteomes" id="UP000887159">
    <property type="component" value="Unassembled WGS sequence"/>
</dbReference>
<name>A0A8X6VJD5_TRICX</name>